<accession>A0A8C3N5Z4</accession>
<dbReference type="Pfam" id="PF02121">
    <property type="entry name" value="IP_trans"/>
    <property type="match status" value="1"/>
</dbReference>
<dbReference type="GO" id="GO:0005730">
    <property type="term" value="C:nucleolus"/>
    <property type="evidence" value="ECO:0007669"/>
    <property type="project" value="UniProtKB-SubCell"/>
</dbReference>
<evidence type="ECO:0000256" key="1">
    <source>
        <dbReference type="ARBA" id="ARBA00004604"/>
    </source>
</evidence>
<proteinExistence type="predicted"/>
<evidence type="ECO:0000259" key="9">
    <source>
        <dbReference type="Pfam" id="PF20998"/>
    </source>
</evidence>
<dbReference type="GO" id="GO:0003723">
    <property type="term" value="F:RNA binding"/>
    <property type="evidence" value="ECO:0007669"/>
    <property type="project" value="TreeGrafter"/>
</dbReference>
<organism evidence="10 11">
    <name type="scientific">Geospiza parvula</name>
    <name type="common">Small tree-finch</name>
    <name type="synonym">Camarhynchus parvulus</name>
    <dbReference type="NCBI Taxonomy" id="87175"/>
    <lineage>
        <taxon>Eukaryota</taxon>
        <taxon>Metazoa</taxon>
        <taxon>Chordata</taxon>
        <taxon>Craniata</taxon>
        <taxon>Vertebrata</taxon>
        <taxon>Euteleostomi</taxon>
        <taxon>Archelosauria</taxon>
        <taxon>Archosauria</taxon>
        <taxon>Dinosauria</taxon>
        <taxon>Saurischia</taxon>
        <taxon>Theropoda</taxon>
        <taxon>Coelurosauria</taxon>
        <taxon>Aves</taxon>
        <taxon>Neognathae</taxon>
        <taxon>Neoaves</taxon>
        <taxon>Telluraves</taxon>
        <taxon>Australaves</taxon>
        <taxon>Passeriformes</taxon>
        <taxon>Thraupidae</taxon>
        <taxon>Camarhynchus</taxon>
    </lineage>
</organism>
<comment type="subcellular location">
    <subcellularLocation>
        <location evidence="1">Nucleus</location>
        <location evidence="1">Nucleolus</location>
    </subcellularLocation>
</comment>
<evidence type="ECO:0000256" key="3">
    <source>
        <dbReference type="ARBA" id="ARBA00023015"/>
    </source>
</evidence>
<dbReference type="FunFam" id="3.30.530.20:FF:000113">
    <property type="entry name" value="Phosphatidylinositol transfer protein cytoplasmic 1"/>
    <property type="match status" value="1"/>
</dbReference>
<evidence type="ECO:0000256" key="2">
    <source>
        <dbReference type="ARBA" id="ARBA00022552"/>
    </source>
</evidence>
<dbReference type="PRINTS" id="PR00391">
    <property type="entry name" value="PITRANSFER"/>
</dbReference>
<evidence type="ECO:0000313" key="11">
    <source>
        <dbReference type="Proteomes" id="UP000694382"/>
    </source>
</evidence>
<evidence type="ECO:0000256" key="5">
    <source>
        <dbReference type="ARBA" id="ARBA00023163"/>
    </source>
</evidence>
<dbReference type="InterPro" id="IPR055261">
    <property type="entry name" value="PI_transfer_N"/>
</dbReference>
<dbReference type="Ensembl" id="ENSCPVT00000016984.2">
    <property type="protein sequence ID" value="ENSCPVP00000016261.2"/>
    <property type="gene ID" value="ENSCPVG00000011761.2"/>
</dbReference>
<feature type="domain" description="Nucleolar protein 11 N-terminal" evidence="8">
    <location>
        <begin position="184"/>
        <end position="289"/>
    </location>
</feature>
<dbReference type="AlphaFoldDB" id="A0A8C3N5Z4"/>
<dbReference type="InterPro" id="IPR012584">
    <property type="entry name" value="NOL11_N"/>
</dbReference>
<accession>A0A8U8BU26</accession>
<dbReference type="Pfam" id="PF20998">
    <property type="entry name" value="Nol11_C"/>
    <property type="match status" value="1"/>
</dbReference>
<protein>
    <submittedName>
        <fullName evidence="10">Nucleolar protein 11</fullName>
    </submittedName>
</protein>
<keyword evidence="5" id="KW-0804">Transcription</keyword>
<sequence length="800" mass="91263">MLQRRPGIIILTQSQCSFLPKFSIHIETKYEDNKGSNDSIFDKEAKDLEREVCFIDIASDEIPERYYKESEDPKYFKSQKTGRGQLKEGWRETHQPIMCSYKLVTVKFEVWGLQTRVEQFVHKVVRDILLIGHRQAFAWVDEWYDMTMDDVREYEKNMHEKTNIKVCNQHSSTVDEIESHAKARISDQKPLGCWSVKHGQILTCPVVCNFETHEYIAVHDDKVLRIWKNEDLNLDKAFKATLSAEVYRIHSLPQGGPLVLFRGGGVRTLDVLLEAPQQEIENLISAEAIRSVGPLWGDSCSGELTDCEVVPSFEELVIIIFLLTDSNNSVYQVLIPLQQDTEEEEEKEEEILSKSLLLNLSVSGAALKGTSLVVLDKDHVAVLGKCLTIWNTKFQTLQTSKELPLGTSGQLWCYEEKFFLIHGKVLTVIMYKCETSSLAAAVGKLKDSQTLDVSSFVNWNTLEDEELVVSFESQESVALKAESRMNVSYICLFQDASNYVLETELKKLMAKAPTPDLQATIGCVVTALTDRCKRNPKFYPQNLLQEIVETRDLSYSLCPDLMAVALEQKDLQLLQICLERFPDIPEEITYACLKAFLSMSEEHLKSVDVNLDSAICYVDVECNDMEVKTEILENGFSEEMDQDMCDTKIPKESQSDGESCPVGLQKAALLNAVLHSAYTETFLLPHLKNLPAQQAILFLRYLYYLYVKCSEKVNTTLPGIRSPTINQIMDWMCLLLDAQFTVMVMLPEAKDLLSNLHKFVRAQVRFYSELNKIEGSLQELQRLNHLRESQTYSIEVLEII</sequence>
<gene>
    <name evidence="10" type="primary">NOL11</name>
</gene>
<name>A0A8C3N5Z4_GEOPR</name>
<dbReference type="SUPFAM" id="SSF55961">
    <property type="entry name" value="Bet v1-like"/>
    <property type="match status" value="1"/>
</dbReference>
<dbReference type="Pfam" id="PF08168">
    <property type="entry name" value="NOL11_N"/>
    <property type="match status" value="2"/>
</dbReference>
<evidence type="ECO:0000256" key="4">
    <source>
        <dbReference type="ARBA" id="ARBA00023159"/>
    </source>
</evidence>
<reference evidence="10" key="1">
    <citation type="submission" date="2020-02" db="EMBL/GenBank/DDBJ databases">
        <authorList>
            <person name="Enbody D E."/>
            <person name="Pettersson E M."/>
        </authorList>
    </citation>
    <scope>NUCLEOTIDE SEQUENCE [LARGE SCALE GENOMIC DNA]</scope>
</reference>
<reference evidence="10" key="3">
    <citation type="submission" date="2025-09" db="UniProtKB">
        <authorList>
            <consortium name="Ensembl"/>
        </authorList>
    </citation>
    <scope>IDENTIFICATION</scope>
</reference>
<keyword evidence="6" id="KW-0539">Nucleus</keyword>
<keyword evidence="4" id="KW-0010">Activator</keyword>
<keyword evidence="2" id="KW-0698">rRNA processing</keyword>
<reference evidence="10" key="2">
    <citation type="submission" date="2025-08" db="UniProtKB">
        <authorList>
            <consortium name="Ensembl"/>
        </authorList>
    </citation>
    <scope>IDENTIFICATION</scope>
</reference>
<evidence type="ECO:0000313" key="10">
    <source>
        <dbReference type="Ensembl" id="ENSCPVP00000016261.2"/>
    </source>
</evidence>
<dbReference type="PANTHER" id="PTHR15633:SF2">
    <property type="entry name" value="NUCLEOLAR PROTEIN 11"/>
    <property type="match status" value="1"/>
</dbReference>
<dbReference type="InterPro" id="IPR023393">
    <property type="entry name" value="START-like_dom_sf"/>
</dbReference>
<keyword evidence="3" id="KW-0805">Transcription regulation</keyword>
<dbReference type="GO" id="GO:0030490">
    <property type="term" value="P:maturation of SSU-rRNA"/>
    <property type="evidence" value="ECO:0007669"/>
    <property type="project" value="InterPro"/>
</dbReference>
<evidence type="ECO:0000259" key="7">
    <source>
        <dbReference type="Pfam" id="PF02121"/>
    </source>
</evidence>
<dbReference type="Proteomes" id="UP000694382">
    <property type="component" value="Chromosome 18"/>
</dbReference>
<dbReference type="Gene3D" id="3.30.530.20">
    <property type="match status" value="1"/>
</dbReference>
<dbReference type="InterPro" id="IPR048897">
    <property type="entry name" value="Nol11_C"/>
</dbReference>
<evidence type="ECO:0000259" key="8">
    <source>
        <dbReference type="Pfam" id="PF08168"/>
    </source>
</evidence>
<dbReference type="InterPro" id="IPR001666">
    <property type="entry name" value="PI_transfer"/>
</dbReference>
<keyword evidence="11" id="KW-1185">Reference proteome</keyword>
<dbReference type="PANTHER" id="PTHR15633">
    <property type="entry name" value="NUCLEOLAR PROTEIN 11"/>
    <property type="match status" value="1"/>
</dbReference>
<feature type="domain" description="Nucleolar protein 11 N-terminal" evidence="8">
    <location>
        <begin position="319"/>
        <end position="432"/>
    </location>
</feature>
<dbReference type="InterPro" id="IPR042859">
    <property type="entry name" value="NOL11"/>
</dbReference>
<dbReference type="GO" id="GO:0005548">
    <property type="term" value="F:phospholipid transporter activity"/>
    <property type="evidence" value="ECO:0007669"/>
    <property type="project" value="InterPro"/>
</dbReference>
<feature type="domain" description="Nucleolar protein 11 C-terminal" evidence="9">
    <location>
        <begin position="505"/>
        <end position="798"/>
    </location>
</feature>
<evidence type="ECO:0000256" key="6">
    <source>
        <dbReference type="ARBA" id="ARBA00023242"/>
    </source>
</evidence>
<feature type="domain" description="Phosphatidylinositol transfer protein N-terminal" evidence="7">
    <location>
        <begin position="12"/>
        <end position="159"/>
    </location>
</feature>